<accession>A0A381QTC1</accession>
<dbReference type="SMART" id="SM00387">
    <property type="entry name" value="HATPase_c"/>
    <property type="match status" value="1"/>
</dbReference>
<protein>
    <recommendedName>
        <fullName evidence="2">Histidine kinase domain-containing protein</fullName>
    </recommendedName>
</protein>
<sequence length="366" mass="41047">MKNNALAVIRGNPFWSYQIAGWSIWFTLLVAGTFAFEPSTYLFARSVGYFYIAALGFILSTGLRYLFNLVSGFRLIVRSLLCLLAISIASVLYPILIVSVGRMVPLDWARIASSGVIPQEPFNAIVDLTYPVLFIWGGLYFIIKLMLLLQLEREKVLRSAALANQAQLSMLRYQLNPHFLFNTLNAISTLVLTKATEQANEMLTKLSKFLRYSLDHSPLDRVTLATELETSQLYLDIEKVRFADRLRLQFNIDADVGEAQVPTLLLQPIIENSIKHGISKSEDGGIIAITAQRKEGNRLLIEVIDDGPGVPVSEISGQEFQPSKGVGISNIRNRLQEIYGESYELRFTNAEPHGLKVTVLIPYERS</sequence>
<dbReference type="InterPro" id="IPR010559">
    <property type="entry name" value="Sig_transdc_His_kin_internal"/>
</dbReference>
<dbReference type="InterPro" id="IPR036890">
    <property type="entry name" value="HATPase_C_sf"/>
</dbReference>
<feature type="transmembrane region" description="Helical" evidence="1">
    <location>
        <begin position="128"/>
        <end position="149"/>
    </location>
</feature>
<dbReference type="GO" id="GO:0016020">
    <property type="term" value="C:membrane"/>
    <property type="evidence" value="ECO:0007669"/>
    <property type="project" value="InterPro"/>
</dbReference>
<dbReference type="Pfam" id="PF02518">
    <property type="entry name" value="HATPase_c"/>
    <property type="match status" value="1"/>
</dbReference>
<dbReference type="Pfam" id="PF06580">
    <property type="entry name" value="His_kinase"/>
    <property type="match status" value="1"/>
</dbReference>
<dbReference type="Gene3D" id="3.30.565.10">
    <property type="entry name" value="Histidine kinase-like ATPase, C-terminal domain"/>
    <property type="match status" value="1"/>
</dbReference>
<name>A0A381QTC1_9ZZZZ</name>
<proteinExistence type="predicted"/>
<dbReference type="PANTHER" id="PTHR34220:SF7">
    <property type="entry name" value="SENSOR HISTIDINE KINASE YPDA"/>
    <property type="match status" value="1"/>
</dbReference>
<feature type="transmembrane region" description="Helical" evidence="1">
    <location>
        <begin position="48"/>
        <end position="67"/>
    </location>
</feature>
<dbReference type="GO" id="GO:0000155">
    <property type="term" value="F:phosphorelay sensor kinase activity"/>
    <property type="evidence" value="ECO:0007669"/>
    <property type="project" value="InterPro"/>
</dbReference>
<reference evidence="3" key="1">
    <citation type="submission" date="2018-05" db="EMBL/GenBank/DDBJ databases">
        <authorList>
            <person name="Lanie J.A."/>
            <person name="Ng W.-L."/>
            <person name="Kazmierczak K.M."/>
            <person name="Andrzejewski T.M."/>
            <person name="Davidsen T.M."/>
            <person name="Wayne K.J."/>
            <person name="Tettelin H."/>
            <person name="Glass J.I."/>
            <person name="Rusch D."/>
            <person name="Podicherti R."/>
            <person name="Tsui H.-C.T."/>
            <person name="Winkler M.E."/>
        </authorList>
    </citation>
    <scope>NUCLEOTIDE SEQUENCE</scope>
</reference>
<dbReference type="PROSITE" id="PS50109">
    <property type="entry name" value="HIS_KIN"/>
    <property type="match status" value="1"/>
</dbReference>
<evidence type="ECO:0000256" key="1">
    <source>
        <dbReference type="SAM" id="Phobius"/>
    </source>
</evidence>
<dbReference type="AlphaFoldDB" id="A0A381QTC1"/>
<evidence type="ECO:0000259" key="2">
    <source>
        <dbReference type="PROSITE" id="PS50109"/>
    </source>
</evidence>
<evidence type="ECO:0000313" key="3">
    <source>
        <dbReference type="EMBL" id="SUZ81809.1"/>
    </source>
</evidence>
<dbReference type="InterPro" id="IPR050640">
    <property type="entry name" value="Bact_2-comp_sensor_kinase"/>
</dbReference>
<dbReference type="SUPFAM" id="SSF55874">
    <property type="entry name" value="ATPase domain of HSP90 chaperone/DNA topoisomerase II/histidine kinase"/>
    <property type="match status" value="1"/>
</dbReference>
<feature type="transmembrane region" description="Helical" evidence="1">
    <location>
        <begin position="79"/>
        <end position="100"/>
    </location>
</feature>
<keyword evidence="1" id="KW-0812">Transmembrane</keyword>
<feature type="transmembrane region" description="Helical" evidence="1">
    <location>
        <begin position="12"/>
        <end position="36"/>
    </location>
</feature>
<gene>
    <name evidence="3" type="ORF">METZ01_LOCUS34663</name>
</gene>
<organism evidence="3">
    <name type="scientific">marine metagenome</name>
    <dbReference type="NCBI Taxonomy" id="408172"/>
    <lineage>
        <taxon>unclassified sequences</taxon>
        <taxon>metagenomes</taxon>
        <taxon>ecological metagenomes</taxon>
    </lineage>
</organism>
<dbReference type="EMBL" id="UINC01001482">
    <property type="protein sequence ID" value="SUZ81809.1"/>
    <property type="molecule type" value="Genomic_DNA"/>
</dbReference>
<dbReference type="PANTHER" id="PTHR34220">
    <property type="entry name" value="SENSOR HISTIDINE KINASE YPDA"/>
    <property type="match status" value="1"/>
</dbReference>
<keyword evidence="1" id="KW-1133">Transmembrane helix</keyword>
<dbReference type="InterPro" id="IPR003594">
    <property type="entry name" value="HATPase_dom"/>
</dbReference>
<dbReference type="InterPro" id="IPR005467">
    <property type="entry name" value="His_kinase_dom"/>
</dbReference>
<keyword evidence="1" id="KW-0472">Membrane</keyword>
<feature type="domain" description="Histidine kinase" evidence="2">
    <location>
        <begin position="266"/>
        <end position="365"/>
    </location>
</feature>